<dbReference type="AlphaFoldDB" id="A3IY19"/>
<keyword evidence="1" id="KW-1133">Transmembrane helix</keyword>
<dbReference type="RefSeq" id="WP_008278281.1">
    <property type="nucleotide sequence ID" value="NZ_AAXW01000074.1"/>
</dbReference>
<dbReference type="Proteomes" id="UP000003781">
    <property type="component" value="Unassembled WGS sequence"/>
</dbReference>
<proteinExistence type="predicted"/>
<keyword evidence="1" id="KW-0472">Membrane</keyword>
<protein>
    <submittedName>
        <fullName evidence="2">Uncharacterized protein</fullName>
    </submittedName>
</protein>
<name>A3IY19_9CHRO</name>
<evidence type="ECO:0000313" key="3">
    <source>
        <dbReference type="Proteomes" id="UP000003781"/>
    </source>
</evidence>
<accession>A3IY19</accession>
<comment type="caution">
    <text evidence="2">The sequence shown here is derived from an EMBL/GenBank/DDBJ whole genome shotgun (WGS) entry which is preliminary data.</text>
</comment>
<evidence type="ECO:0000313" key="2">
    <source>
        <dbReference type="EMBL" id="EAZ88595.1"/>
    </source>
</evidence>
<sequence>MSKVSEKVITVLSQEYEESHPLIMTVSVGIPATQYLMIGMICYSLALQGVKFLKKKKSPNSQN</sequence>
<reference evidence="2 3" key="1">
    <citation type="submission" date="2007-03" db="EMBL/GenBank/DDBJ databases">
        <authorList>
            <person name="Stal L."/>
            <person name="Ferriera S."/>
            <person name="Johnson J."/>
            <person name="Kravitz S."/>
            <person name="Beeson K."/>
            <person name="Sutton G."/>
            <person name="Rogers Y.-H."/>
            <person name="Friedman R."/>
            <person name="Frazier M."/>
            <person name="Venter J.C."/>
        </authorList>
    </citation>
    <scope>NUCLEOTIDE SEQUENCE [LARGE SCALE GENOMIC DNA]</scope>
    <source>
        <strain evidence="2 3">CCY0110</strain>
    </source>
</reference>
<feature type="transmembrane region" description="Helical" evidence="1">
    <location>
        <begin position="22"/>
        <end position="47"/>
    </location>
</feature>
<evidence type="ECO:0000256" key="1">
    <source>
        <dbReference type="SAM" id="Phobius"/>
    </source>
</evidence>
<organism evidence="2 3">
    <name type="scientific">Crocosphaera chwakensis CCY0110</name>
    <dbReference type="NCBI Taxonomy" id="391612"/>
    <lineage>
        <taxon>Bacteria</taxon>
        <taxon>Bacillati</taxon>
        <taxon>Cyanobacteriota</taxon>
        <taxon>Cyanophyceae</taxon>
        <taxon>Oscillatoriophycideae</taxon>
        <taxon>Chroococcales</taxon>
        <taxon>Aphanothecaceae</taxon>
        <taxon>Crocosphaera</taxon>
        <taxon>Crocosphaera chwakensis</taxon>
    </lineage>
</organism>
<keyword evidence="1" id="KW-0812">Transmembrane</keyword>
<keyword evidence="3" id="KW-1185">Reference proteome</keyword>
<dbReference type="EMBL" id="AAXW01000074">
    <property type="protein sequence ID" value="EAZ88595.1"/>
    <property type="molecule type" value="Genomic_DNA"/>
</dbReference>
<gene>
    <name evidence="2" type="ORF">CY0110_31360</name>
</gene>